<name>A0AA37KSY1_9BACT</name>
<evidence type="ECO:0000313" key="1">
    <source>
        <dbReference type="EMBL" id="GKI19109.1"/>
    </source>
</evidence>
<dbReference type="InterPro" id="IPR023198">
    <property type="entry name" value="PGP-like_dom2"/>
</dbReference>
<dbReference type="AlphaFoldDB" id="A0AA37KSY1"/>
<evidence type="ECO:0000313" key="2">
    <source>
        <dbReference type="Proteomes" id="UP001055105"/>
    </source>
</evidence>
<dbReference type="GeneID" id="79837679"/>
<dbReference type="Pfam" id="PF00702">
    <property type="entry name" value="Hydrolase"/>
    <property type="match status" value="1"/>
</dbReference>
<organism evidence="1 2">
    <name type="scientific">Alistipes finegoldii</name>
    <dbReference type="NCBI Taxonomy" id="214856"/>
    <lineage>
        <taxon>Bacteria</taxon>
        <taxon>Pseudomonadati</taxon>
        <taxon>Bacteroidota</taxon>
        <taxon>Bacteroidia</taxon>
        <taxon>Bacteroidales</taxon>
        <taxon>Rikenellaceae</taxon>
        <taxon>Alistipes</taxon>
    </lineage>
</organism>
<proteinExistence type="predicted"/>
<dbReference type="PANTHER" id="PTHR43611">
    <property type="entry name" value="ALPHA-D-GLUCOSE 1-PHOSPHATE PHOSPHATASE"/>
    <property type="match status" value="1"/>
</dbReference>
<dbReference type="CDD" id="cd02603">
    <property type="entry name" value="HAD_sEH-N_like"/>
    <property type="match status" value="1"/>
</dbReference>
<dbReference type="SUPFAM" id="SSF56784">
    <property type="entry name" value="HAD-like"/>
    <property type="match status" value="1"/>
</dbReference>
<accession>A0AA37KSY1</accession>
<dbReference type="NCBIfam" id="TIGR01509">
    <property type="entry name" value="HAD-SF-IA-v3"/>
    <property type="match status" value="1"/>
</dbReference>
<dbReference type="InterPro" id="IPR036412">
    <property type="entry name" value="HAD-like_sf"/>
</dbReference>
<dbReference type="RefSeq" id="WP_195290720.1">
    <property type="nucleotide sequence ID" value="NZ_AP025581.1"/>
</dbReference>
<dbReference type="Gene3D" id="1.10.150.240">
    <property type="entry name" value="Putative phosphatase, domain 2"/>
    <property type="match status" value="1"/>
</dbReference>
<comment type="caution">
    <text evidence="1">The sequence shown here is derived from an EMBL/GenBank/DDBJ whole genome shotgun (WGS) entry which is preliminary data.</text>
</comment>
<dbReference type="PANTHER" id="PTHR43611:SF3">
    <property type="entry name" value="FLAVIN MONONUCLEOTIDE HYDROLASE 1, CHLOROPLATIC"/>
    <property type="match status" value="1"/>
</dbReference>
<dbReference type="Proteomes" id="UP001055105">
    <property type="component" value="Unassembled WGS sequence"/>
</dbReference>
<dbReference type="InterPro" id="IPR023214">
    <property type="entry name" value="HAD_sf"/>
</dbReference>
<reference evidence="1" key="1">
    <citation type="submission" date="2022-01" db="EMBL/GenBank/DDBJ databases">
        <title>Novel bile acid biosynthetic pathways are enriched in the microbiome of centenarians.</title>
        <authorList>
            <person name="Sato Y."/>
            <person name="Atarashi K."/>
            <person name="Plichta R.D."/>
            <person name="Arai Y."/>
            <person name="Sasajima S."/>
            <person name="Kearney M.S."/>
            <person name="Suda W."/>
            <person name="Takeshita K."/>
            <person name="Sasaki T."/>
            <person name="Okamoto S."/>
            <person name="Skelly N.A."/>
            <person name="Okamura Y."/>
            <person name="Vlamakis H."/>
            <person name="Li Y."/>
            <person name="Tanoue T."/>
            <person name="Takei H."/>
            <person name="Nittono H."/>
            <person name="Narushima S."/>
            <person name="Irie J."/>
            <person name="Itoh H."/>
            <person name="Moriya K."/>
            <person name="Sugiura Y."/>
            <person name="Suematsu M."/>
            <person name="Moritoki N."/>
            <person name="Shibata S."/>
            <person name="Littman R.D."/>
            <person name="Fischbach A.M."/>
            <person name="Uwamino Y."/>
            <person name="Inoue T."/>
            <person name="Honda A."/>
            <person name="Hattori M."/>
            <person name="Murai T."/>
            <person name="Xavier J.R."/>
            <person name="Hirose N."/>
            <person name="Honda K."/>
        </authorList>
    </citation>
    <scope>NUCLEOTIDE SEQUENCE</scope>
    <source>
        <strain evidence="1">CE91-St16</strain>
    </source>
</reference>
<gene>
    <name evidence="1" type="ORF">CE91St16_20170</name>
</gene>
<dbReference type="PRINTS" id="PR00413">
    <property type="entry name" value="HADHALOGNASE"/>
</dbReference>
<dbReference type="SFLD" id="SFLDG01129">
    <property type="entry name" value="C1.5:_HAD__Beta-PGM__Phosphata"/>
    <property type="match status" value="1"/>
</dbReference>
<dbReference type="Gene3D" id="3.40.50.1000">
    <property type="entry name" value="HAD superfamily/HAD-like"/>
    <property type="match status" value="1"/>
</dbReference>
<sequence>MKEIKNVIFDLGGVLVDLDIERCTAAFRELGMPRVADLINPYYPAEMIGRLERGDIPFHEACDEMRRLDGRPEVTDSEIAAAYSAFLVGIPVAKLRQIMRLRAAGVRTYVLSNNNPAAMVAIRGAFTADGHTMDDYFDKIYLSYELHELKPSEAIFRKVIADSGVIPAETLFIDDGRKNVDAAQALGFAVYMPAPGEDFGHLFEEITR</sequence>
<dbReference type="InterPro" id="IPR006439">
    <property type="entry name" value="HAD-SF_hydro_IA"/>
</dbReference>
<dbReference type="EMBL" id="BQOL01000001">
    <property type="protein sequence ID" value="GKI19109.1"/>
    <property type="molecule type" value="Genomic_DNA"/>
</dbReference>
<protein>
    <submittedName>
        <fullName evidence="1">Haloacid dehalogenase</fullName>
    </submittedName>
</protein>
<dbReference type="SFLD" id="SFLDS00003">
    <property type="entry name" value="Haloacid_Dehalogenase"/>
    <property type="match status" value="1"/>
</dbReference>